<reference evidence="2" key="1">
    <citation type="submission" date="2015-01" db="EMBL/GenBank/DDBJ databases">
        <authorList>
            <person name="Aksoy S."/>
            <person name="Warren W."/>
            <person name="Wilson R.K."/>
        </authorList>
    </citation>
    <scope>NUCLEOTIDE SEQUENCE [LARGE SCALE GENOMIC DNA]</scope>
    <source>
        <strain evidence="2">IAEA</strain>
    </source>
</reference>
<proteinExistence type="predicted"/>
<protein>
    <submittedName>
        <fullName evidence="1">Uncharacterized protein</fullName>
    </submittedName>
</protein>
<dbReference type="EnsemblMetazoa" id="GPPI007248-RA">
    <property type="protein sequence ID" value="GPPI007248-PA"/>
    <property type="gene ID" value="GPPI007248"/>
</dbReference>
<keyword evidence="2" id="KW-1185">Reference proteome</keyword>
<evidence type="ECO:0000313" key="2">
    <source>
        <dbReference type="Proteomes" id="UP000092460"/>
    </source>
</evidence>
<dbReference type="EMBL" id="JXJN01002934">
    <property type="status" value="NOT_ANNOTATED_CDS"/>
    <property type="molecule type" value="Genomic_DNA"/>
</dbReference>
<name>A0A1B0ASR0_9MUSC</name>
<evidence type="ECO:0000313" key="1">
    <source>
        <dbReference type="EnsemblMetazoa" id="GPPI007248-PA"/>
    </source>
</evidence>
<dbReference type="Proteomes" id="UP000092460">
    <property type="component" value="Unassembled WGS sequence"/>
</dbReference>
<sequence length="109" mass="12852">MTNLRSLSVIVSKPLIKIHKSSECMTTDVMVYIGSCCLELFRLLQYFLSTKKLRLCTSGNNQQSYSNFLHFITRVIDLVFEEICNTYAIINCYRIAVHFFYEELVRRHK</sequence>
<dbReference type="VEuPathDB" id="VectorBase:GPPI007248"/>
<dbReference type="AlphaFoldDB" id="A0A1B0ASR0"/>
<organism evidence="1 2">
    <name type="scientific">Glossina palpalis gambiensis</name>
    <dbReference type="NCBI Taxonomy" id="67801"/>
    <lineage>
        <taxon>Eukaryota</taxon>
        <taxon>Metazoa</taxon>
        <taxon>Ecdysozoa</taxon>
        <taxon>Arthropoda</taxon>
        <taxon>Hexapoda</taxon>
        <taxon>Insecta</taxon>
        <taxon>Pterygota</taxon>
        <taxon>Neoptera</taxon>
        <taxon>Endopterygota</taxon>
        <taxon>Diptera</taxon>
        <taxon>Brachycera</taxon>
        <taxon>Muscomorpha</taxon>
        <taxon>Hippoboscoidea</taxon>
        <taxon>Glossinidae</taxon>
        <taxon>Glossina</taxon>
    </lineage>
</organism>
<accession>A0A1B0ASR0</accession>
<reference evidence="1" key="2">
    <citation type="submission" date="2020-05" db="UniProtKB">
        <authorList>
            <consortium name="EnsemblMetazoa"/>
        </authorList>
    </citation>
    <scope>IDENTIFICATION</scope>
    <source>
        <strain evidence="1">IAEA</strain>
    </source>
</reference>